<accession>A0A2I0VL99</accession>
<reference evidence="2 3" key="1">
    <citation type="journal article" date="2016" name="Sci. Rep.">
        <title>The Dendrobium catenatum Lindl. genome sequence provides insights into polysaccharide synthase, floral development and adaptive evolution.</title>
        <authorList>
            <person name="Zhang G.Q."/>
            <person name="Xu Q."/>
            <person name="Bian C."/>
            <person name="Tsai W.C."/>
            <person name="Yeh C.M."/>
            <person name="Liu K.W."/>
            <person name="Yoshida K."/>
            <person name="Zhang L.S."/>
            <person name="Chang S.B."/>
            <person name="Chen F."/>
            <person name="Shi Y."/>
            <person name="Su Y.Y."/>
            <person name="Zhang Y.Q."/>
            <person name="Chen L.J."/>
            <person name="Yin Y."/>
            <person name="Lin M."/>
            <person name="Huang H."/>
            <person name="Deng H."/>
            <person name="Wang Z.W."/>
            <person name="Zhu S.L."/>
            <person name="Zhao X."/>
            <person name="Deng C."/>
            <person name="Niu S.C."/>
            <person name="Huang J."/>
            <person name="Wang M."/>
            <person name="Liu G.H."/>
            <person name="Yang H.J."/>
            <person name="Xiao X.J."/>
            <person name="Hsiao Y.Y."/>
            <person name="Wu W.L."/>
            <person name="Chen Y.Y."/>
            <person name="Mitsuda N."/>
            <person name="Ohme-Takagi M."/>
            <person name="Luo Y.B."/>
            <person name="Van de Peer Y."/>
            <person name="Liu Z.J."/>
        </authorList>
    </citation>
    <scope>NUCLEOTIDE SEQUENCE [LARGE SCALE GENOMIC DNA]</scope>
    <source>
        <tissue evidence="2">The whole plant</tissue>
    </source>
</reference>
<evidence type="ECO:0000256" key="1">
    <source>
        <dbReference type="SAM" id="MobiDB-lite"/>
    </source>
</evidence>
<dbReference type="AlphaFoldDB" id="A0A2I0VL99"/>
<organism evidence="2 3">
    <name type="scientific">Dendrobium catenatum</name>
    <dbReference type="NCBI Taxonomy" id="906689"/>
    <lineage>
        <taxon>Eukaryota</taxon>
        <taxon>Viridiplantae</taxon>
        <taxon>Streptophyta</taxon>
        <taxon>Embryophyta</taxon>
        <taxon>Tracheophyta</taxon>
        <taxon>Spermatophyta</taxon>
        <taxon>Magnoliopsida</taxon>
        <taxon>Liliopsida</taxon>
        <taxon>Asparagales</taxon>
        <taxon>Orchidaceae</taxon>
        <taxon>Epidendroideae</taxon>
        <taxon>Malaxideae</taxon>
        <taxon>Dendrobiinae</taxon>
        <taxon>Dendrobium</taxon>
    </lineage>
</organism>
<dbReference type="EMBL" id="KZ503429">
    <property type="protein sequence ID" value="PKU64189.1"/>
    <property type="molecule type" value="Genomic_DNA"/>
</dbReference>
<feature type="compositionally biased region" description="Basic and acidic residues" evidence="1">
    <location>
        <begin position="32"/>
        <end position="43"/>
    </location>
</feature>
<keyword evidence="3" id="KW-1185">Reference proteome</keyword>
<dbReference type="Proteomes" id="UP000233837">
    <property type="component" value="Unassembled WGS sequence"/>
</dbReference>
<name>A0A2I0VL99_9ASPA</name>
<proteinExistence type="predicted"/>
<reference evidence="2 3" key="2">
    <citation type="journal article" date="2017" name="Nature">
        <title>The Apostasia genome and the evolution of orchids.</title>
        <authorList>
            <person name="Zhang G.Q."/>
            <person name="Liu K.W."/>
            <person name="Li Z."/>
            <person name="Lohaus R."/>
            <person name="Hsiao Y.Y."/>
            <person name="Niu S.C."/>
            <person name="Wang J.Y."/>
            <person name="Lin Y.C."/>
            <person name="Xu Q."/>
            <person name="Chen L.J."/>
            <person name="Yoshida K."/>
            <person name="Fujiwara S."/>
            <person name="Wang Z.W."/>
            <person name="Zhang Y.Q."/>
            <person name="Mitsuda N."/>
            <person name="Wang M."/>
            <person name="Liu G.H."/>
            <person name="Pecoraro L."/>
            <person name="Huang H.X."/>
            <person name="Xiao X.J."/>
            <person name="Lin M."/>
            <person name="Wu X.Y."/>
            <person name="Wu W.L."/>
            <person name="Chen Y.Y."/>
            <person name="Chang S.B."/>
            <person name="Sakamoto S."/>
            <person name="Ohme-Takagi M."/>
            <person name="Yagi M."/>
            <person name="Zeng S.J."/>
            <person name="Shen C.Y."/>
            <person name="Yeh C.M."/>
            <person name="Luo Y.B."/>
            <person name="Tsai W.C."/>
            <person name="Van de Peer Y."/>
            <person name="Liu Z.J."/>
        </authorList>
    </citation>
    <scope>NUCLEOTIDE SEQUENCE [LARGE SCALE GENOMIC DNA]</scope>
    <source>
        <tissue evidence="2">The whole plant</tissue>
    </source>
</reference>
<gene>
    <name evidence="2" type="ORF">MA16_Dca005112</name>
</gene>
<protein>
    <submittedName>
        <fullName evidence="2">Uncharacterized protein</fullName>
    </submittedName>
</protein>
<feature type="region of interest" description="Disordered" evidence="1">
    <location>
        <begin position="1"/>
        <end position="45"/>
    </location>
</feature>
<evidence type="ECO:0000313" key="2">
    <source>
        <dbReference type="EMBL" id="PKU64189.1"/>
    </source>
</evidence>
<sequence>MASGRRRRGTAGRRTPTRNWPGPPGLAASGRNARENGWPRDGAELAWPRDGAKLAWPRDDAELACPQDDAELAWLRDFGRSAELAWPQDSDADIPDRGCVHSGSFRVIPGSS</sequence>
<evidence type="ECO:0000313" key="3">
    <source>
        <dbReference type="Proteomes" id="UP000233837"/>
    </source>
</evidence>
<feature type="compositionally biased region" description="Basic residues" evidence="1">
    <location>
        <begin position="1"/>
        <end position="11"/>
    </location>
</feature>